<evidence type="ECO:0000313" key="2">
    <source>
        <dbReference type="EMBL" id="OLL24260.1"/>
    </source>
</evidence>
<dbReference type="GO" id="GO:0005740">
    <property type="term" value="C:mitochondrial envelope"/>
    <property type="evidence" value="ECO:0007669"/>
    <property type="project" value="TreeGrafter"/>
</dbReference>
<dbReference type="PANTHER" id="PTHR31014">
    <property type="entry name" value="MITOCHONDRIAL TRANSLATION SYSTEM COMPONENT PET127-RELATED"/>
    <property type="match status" value="1"/>
</dbReference>
<organism evidence="2 3">
    <name type="scientific">Neolecta irregularis (strain DAH-3)</name>
    <dbReference type="NCBI Taxonomy" id="1198029"/>
    <lineage>
        <taxon>Eukaryota</taxon>
        <taxon>Fungi</taxon>
        <taxon>Dikarya</taxon>
        <taxon>Ascomycota</taxon>
        <taxon>Taphrinomycotina</taxon>
        <taxon>Neolectales</taxon>
        <taxon>Neolectaceae</taxon>
        <taxon>Neolecta</taxon>
    </lineage>
</organism>
<sequence>MQFMHCRQSVAAIRQQKYCRAKSQMVGCKDRILSLKEKAKGCIATSKIGSMATQAATAILKANHQKQMDQGDGSNYNSNPAPVFDTAKQTSKMKATTSKEFLRSTDETLSARVLKWRLRKPLDGNFKIQFLPRSGYTTAPEPLNVTIDGSVTVQTLSLKPENIHIKEVILPGQKKVAGLAHGLDRVLFNPGVTYMRDPRSNVYNFDPYIEKIMPKKEFDYDALFEYITSSRDTVYFPRYPRQHNCTFVGSTSSMTATLSHFHFLLSSWRSVSISKLSSKYGGMLKTFTRAQRAPSSIFLRCNNGIYSIDADKSLDTDNNVLSWLGRSMEKMLTVAPSVLEKYRKTNSHTLTPSERNEREVYHFSTCGDILMRSQLDCYDPRLPGSGIFDLKTRAVIAVRMDIANAEEHGSGYEIRGNYGEYESFEREYYDLIRSAFLKYSLQVRIGNMDGIFVAFHNTNRIFGFQYISLEEMDCAIHGSHEHGIGNREFKLSITILEDILQKATKRFPNQSMRMMFDTDPGLRNRMYVIVEAMSETRINEHQAGAVRAVLESAQGIVKPEAVEKIEEKLHELELTGHDDEDSKSKEPSKPTEPEKSNGAKHVTIRDVSPEIDKDHLSTCDKVFGLVVETDSFVNETLVEGSPMPTSKDDWQVEVQYSEMKHPMNEYIAMLQRRLESYTISEKDETPNEIQDRFIQELRALAQKGREWREQHEKEQQGKPLVVFKTRWGQKPVALD</sequence>
<dbReference type="GO" id="GO:0000964">
    <property type="term" value="P:mitochondrial RNA 5'-end processing"/>
    <property type="evidence" value="ECO:0007669"/>
    <property type="project" value="TreeGrafter"/>
</dbReference>
<dbReference type="Proteomes" id="UP000186594">
    <property type="component" value="Unassembled WGS sequence"/>
</dbReference>
<reference evidence="2 3" key="1">
    <citation type="submission" date="2016-04" db="EMBL/GenBank/DDBJ databases">
        <title>Evolutionary innovation and constraint leading to complex multicellularity in the Ascomycota.</title>
        <authorList>
            <person name="Cisse O."/>
            <person name="Nguyen A."/>
            <person name="Hewitt D.A."/>
            <person name="Jedd G."/>
            <person name="Stajich J.E."/>
        </authorList>
    </citation>
    <scope>NUCLEOTIDE SEQUENCE [LARGE SCALE GENOMIC DNA]</scope>
    <source>
        <strain evidence="2 3">DAH-3</strain>
    </source>
</reference>
<gene>
    <name evidence="2" type="ORF">NEOLI_001055</name>
</gene>
<dbReference type="PANTHER" id="PTHR31014:SF0">
    <property type="entry name" value="MITOCHONDRIAL TRANSLATION SYSTEM COMPONENT PET127-RELATED"/>
    <property type="match status" value="1"/>
</dbReference>
<dbReference type="AlphaFoldDB" id="A0A1U7LNL3"/>
<proteinExistence type="predicted"/>
<feature type="region of interest" description="Disordered" evidence="1">
    <location>
        <begin position="572"/>
        <end position="605"/>
    </location>
</feature>
<dbReference type="InterPro" id="IPR013943">
    <property type="entry name" value="Pet127"/>
</dbReference>
<comment type="caution">
    <text evidence="2">The sequence shown here is derived from an EMBL/GenBank/DDBJ whole genome shotgun (WGS) entry which is preliminary data.</text>
</comment>
<protein>
    <submittedName>
        <fullName evidence="2">mRNA degradation protein pet127, mitochondrial</fullName>
    </submittedName>
</protein>
<keyword evidence="3" id="KW-1185">Reference proteome</keyword>
<dbReference type="EMBL" id="LXFE01000904">
    <property type="protein sequence ID" value="OLL24260.1"/>
    <property type="molecule type" value="Genomic_DNA"/>
</dbReference>
<evidence type="ECO:0000256" key="1">
    <source>
        <dbReference type="SAM" id="MobiDB-lite"/>
    </source>
</evidence>
<dbReference type="OrthoDB" id="10249045at2759"/>
<dbReference type="OMA" id="ETRINEH"/>
<dbReference type="Pfam" id="PF08634">
    <property type="entry name" value="Pet127"/>
    <property type="match status" value="1"/>
</dbReference>
<name>A0A1U7LNL3_NEOID</name>
<evidence type="ECO:0000313" key="3">
    <source>
        <dbReference type="Proteomes" id="UP000186594"/>
    </source>
</evidence>
<accession>A0A1U7LNL3</accession>
<dbReference type="STRING" id="1198029.A0A1U7LNL3"/>